<protein>
    <submittedName>
        <fullName evidence="1">Uncharacterized protein</fullName>
    </submittedName>
</protein>
<dbReference type="SUPFAM" id="SSF56091">
    <property type="entry name" value="DNA ligase/mRNA capping enzyme, catalytic domain"/>
    <property type="match status" value="1"/>
</dbReference>
<sequence>MNHNSDNHNNIIKKIEELREKIRYHNYRYYVLDDPTDSDAEYDRLMKELADWEAKYPLPLRE</sequence>
<name>X1S2M7_9ZZZZ</name>
<dbReference type="Pfam" id="PF22745">
    <property type="entry name" value="Nlig-Ia"/>
    <property type="match status" value="1"/>
</dbReference>
<dbReference type="Gene3D" id="1.10.287.610">
    <property type="entry name" value="Helix hairpin bin"/>
    <property type="match status" value="1"/>
</dbReference>
<gene>
    <name evidence="1" type="ORF">S12H4_22042</name>
</gene>
<reference evidence="1" key="1">
    <citation type="journal article" date="2014" name="Front. Microbiol.">
        <title>High frequency of phylogenetically diverse reductive dehalogenase-homologous genes in deep subseafloor sedimentary metagenomes.</title>
        <authorList>
            <person name="Kawai M."/>
            <person name="Futagami T."/>
            <person name="Toyoda A."/>
            <person name="Takaki Y."/>
            <person name="Nishi S."/>
            <person name="Hori S."/>
            <person name="Arai W."/>
            <person name="Tsubouchi T."/>
            <person name="Morono Y."/>
            <person name="Uchiyama I."/>
            <person name="Ito T."/>
            <person name="Fujiyama A."/>
            <person name="Inagaki F."/>
            <person name="Takami H."/>
        </authorList>
    </citation>
    <scope>NUCLEOTIDE SEQUENCE</scope>
    <source>
        <strain evidence="1">Expedition CK06-06</strain>
    </source>
</reference>
<dbReference type="AlphaFoldDB" id="X1S2M7"/>
<accession>X1S2M7</accession>
<dbReference type="EMBL" id="BARW01011428">
    <property type="protein sequence ID" value="GAI73416.1"/>
    <property type="molecule type" value="Genomic_DNA"/>
</dbReference>
<evidence type="ECO:0000313" key="1">
    <source>
        <dbReference type="EMBL" id="GAI73416.1"/>
    </source>
</evidence>
<proteinExistence type="predicted"/>
<comment type="caution">
    <text evidence="1">The sequence shown here is derived from an EMBL/GenBank/DDBJ whole genome shotgun (WGS) entry which is preliminary data.</text>
</comment>
<organism evidence="1">
    <name type="scientific">marine sediment metagenome</name>
    <dbReference type="NCBI Taxonomy" id="412755"/>
    <lineage>
        <taxon>unclassified sequences</taxon>
        <taxon>metagenomes</taxon>
        <taxon>ecological metagenomes</taxon>
    </lineage>
</organism>